<evidence type="ECO:0000256" key="4">
    <source>
        <dbReference type="ARBA" id="ARBA00022777"/>
    </source>
</evidence>
<dbReference type="SMART" id="SM00387">
    <property type="entry name" value="HATPase_c"/>
    <property type="match status" value="1"/>
</dbReference>
<reference evidence="9 10" key="1">
    <citation type="journal article" date="2010" name="Proc. Natl. Acad. Sci. U.S.A.">
        <title>Nitrosopumilus maritimus genome reveals unique mechanisms for nitrification and autotrophy in globally distributed marine crenarchaea.</title>
        <authorList>
            <person name="Walker C.B."/>
            <person name="de la Torre J.R."/>
            <person name="Klotz M.G."/>
            <person name="Urakawa H."/>
            <person name="Pinel N."/>
            <person name="Arp D.J."/>
            <person name="Brochier-Armanet C."/>
            <person name="Chain P.S."/>
            <person name="Chan P.P."/>
            <person name="Gollabgir A."/>
            <person name="Hemp J."/>
            <person name="Hugler M."/>
            <person name="Karr E.A."/>
            <person name="Konneke M."/>
            <person name="Shin M."/>
            <person name="Lawton T.J."/>
            <person name="Lowe T."/>
            <person name="Martens-Habbena W."/>
            <person name="Sayavedra-Soto L.A."/>
            <person name="Lang D."/>
            <person name="Sievert S.M."/>
            <person name="Rosenzweig A.C."/>
            <person name="Manning G."/>
            <person name="Stahl D.A."/>
        </authorList>
    </citation>
    <scope>NUCLEOTIDE SEQUENCE [LARGE SCALE GENOMIC DNA]</scope>
    <source>
        <strain evidence="9 10">SCM1</strain>
    </source>
</reference>
<dbReference type="GO" id="GO:0000155">
    <property type="term" value="F:phosphorelay sensor kinase activity"/>
    <property type="evidence" value="ECO:0000318"/>
    <property type="project" value="GO_Central"/>
</dbReference>
<dbReference type="PANTHER" id="PTHR43065">
    <property type="entry name" value="SENSOR HISTIDINE KINASE"/>
    <property type="match status" value="1"/>
</dbReference>
<keyword evidence="3" id="KW-0547">Nucleotide-binding</keyword>
<dbReference type="Pfam" id="PF02518">
    <property type="entry name" value="HATPase_c"/>
    <property type="match status" value="1"/>
</dbReference>
<dbReference type="EnsemblBacteria" id="ABX12268">
    <property type="protein sequence ID" value="ABX12268"/>
    <property type="gene ID" value="Nmar_0372"/>
</dbReference>
<dbReference type="PROSITE" id="PS50109">
    <property type="entry name" value="HIS_KIN"/>
    <property type="match status" value="1"/>
</dbReference>
<dbReference type="InterPro" id="IPR036890">
    <property type="entry name" value="HATPase_C_sf"/>
</dbReference>
<dbReference type="STRING" id="436308.Nmar_0372"/>
<evidence type="ECO:0000313" key="9">
    <source>
        <dbReference type="EMBL" id="ABX12268.1"/>
    </source>
</evidence>
<keyword evidence="4 9" id="KW-0418">Kinase</keyword>
<accession>A9A569</accession>
<evidence type="ECO:0000256" key="7">
    <source>
        <dbReference type="SAM" id="Phobius"/>
    </source>
</evidence>
<keyword evidence="7" id="KW-0812">Transmembrane</keyword>
<dbReference type="SMART" id="SM00388">
    <property type="entry name" value="HisKA"/>
    <property type="match status" value="1"/>
</dbReference>
<dbReference type="Pfam" id="PF00512">
    <property type="entry name" value="HisKA"/>
    <property type="match status" value="1"/>
</dbReference>
<dbReference type="SUPFAM" id="SSF47384">
    <property type="entry name" value="Homodimeric domain of signal transducing histidine kinase"/>
    <property type="match status" value="1"/>
</dbReference>
<proteinExistence type="predicted"/>
<gene>
    <name evidence="9" type="ordered locus">Nmar_0372</name>
</gene>
<dbReference type="InterPro" id="IPR003594">
    <property type="entry name" value="HATPase_dom"/>
</dbReference>
<feature type="transmembrane region" description="Helical" evidence="7">
    <location>
        <begin position="7"/>
        <end position="27"/>
    </location>
</feature>
<keyword evidence="10" id="KW-1185">Reference proteome</keyword>
<dbReference type="InParanoid" id="A9A569"/>
<evidence type="ECO:0000256" key="2">
    <source>
        <dbReference type="ARBA" id="ARBA00022679"/>
    </source>
</evidence>
<dbReference type="AlphaFoldDB" id="A9A569"/>
<dbReference type="CDD" id="cd00082">
    <property type="entry name" value="HisKA"/>
    <property type="match status" value="1"/>
</dbReference>
<dbReference type="Proteomes" id="UP000000792">
    <property type="component" value="Chromosome"/>
</dbReference>
<dbReference type="PRINTS" id="PR00344">
    <property type="entry name" value="BCTRLSENSOR"/>
</dbReference>
<keyword evidence="6" id="KW-0902">Two-component regulatory system</keyword>
<dbReference type="GO" id="GO:0007165">
    <property type="term" value="P:signal transduction"/>
    <property type="evidence" value="ECO:0000318"/>
    <property type="project" value="GO_Central"/>
</dbReference>
<evidence type="ECO:0000313" key="10">
    <source>
        <dbReference type="Proteomes" id="UP000000792"/>
    </source>
</evidence>
<sequence length="505" mass="57468">MKKAKNPWGLIIFSIIAIIVIGSWVLVATQILKNSPATFENVQQYIGEVRYAGEIGRELSKPVISNDFSEDKIVNQNGNILEIESSYVVTNVITSETIGENENTYYVDVNTRKHADNNQWYFKFPPNVQKQDYVLFHPNMGVPAMFVFEGTKEINDVELYNFSCQSMRDDFSHAYERFLPEIVYGDQTCITSIEPVTGKTIEFTISWDLYVIRDGEYISVEQGESETSEFSKSTQLQSALDTKQLFFIYDYVVPVFLVLVFVSVFFTIMYINKSSERGQIIIEQLEEMQKTEKITTIGHLASRLAHDIRNPLSVIQMTTDILSNNPDISEKFQKYAGSITESIQRISHQVNNVLDYVQQKPLNLTKIPVSRIIDSAEGSIKIPENITIEKTTTDDEIVCDYHLIEIVVINIITNAIYAITPETGKIKIEIRREHHLIKIEISNTGEPIPEESLEKIFEPLYTTKQEGTGLGLASCKSIIDQHKGTISVKNDPTTFTIKLPRNLEN</sequence>
<evidence type="ECO:0000259" key="8">
    <source>
        <dbReference type="PROSITE" id="PS50109"/>
    </source>
</evidence>
<dbReference type="RefSeq" id="WP_012214755.1">
    <property type="nucleotide sequence ID" value="NC_010085.1"/>
</dbReference>
<organism evidence="9 10">
    <name type="scientific">Nitrosopumilus maritimus (strain SCM1)</name>
    <dbReference type="NCBI Taxonomy" id="436308"/>
    <lineage>
        <taxon>Archaea</taxon>
        <taxon>Nitrososphaerota</taxon>
        <taxon>Nitrososphaeria</taxon>
        <taxon>Nitrosopumilales</taxon>
        <taxon>Nitrosopumilaceae</taxon>
        <taxon>Nitrosopumilus</taxon>
    </lineage>
</organism>
<dbReference type="SUPFAM" id="SSF55874">
    <property type="entry name" value="ATPase domain of HSP90 chaperone/DNA topoisomerase II/histidine kinase"/>
    <property type="match status" value="1"/>
</dbReference>
<dbReference type="eggNOG" id="arCOG02358">
    <property type="taxonomic scope" value="Archaea"/>
</dbReference>
<evidence type="ECO:0000256" key="6">
    <source>
        <dbReference type="ARBA" id="ARBA00023012"/>
    </source>
</evidence>
<keyword evidence="7" id="KW-1133">Transmembrane helix</keyword>
<dbReference type="HOGENOM" id="CLU_539294_0_0_2"/>
<feature type="domain" description="Histidine kinase" evidence="8">
    <location>
        <begin position="303"/>
        <end position="503"/>
    </location>
</feature>
<dbReference type="Gene3D" id="1.10.287.130">
    <property type="match status" value="1"/>
</dbReference>
<dbReference type="Pfam" id="PF11271">
    <property type="entry name" value="PorA"/>
    <property type="match status" value="1"/>
</dbReference>
<dbReference type="InterPro" id="IPR021424">
    <property type="entry name" value="PorA"/>
</dbReference>
<dbReference type="GO" id="GO:0005524">
    <property type="term" value="F:ATP binding"/>
    <property type="evidence" value="ECO:0007669"/>
    <property type="project" value="UniProtKB-KW"/>
</dbReference>
<dbReference type="InterPro" id="IPR036097">
    <property type="entry name" value="HisK_dim/P_sf"/>
</dbReference>
<name>A9A569_NITMS</name>
<evidence type="ECO:0000256" key="5">
    <source>
        <dbReference type="ARBA" id="ARBA00022840"/>
    </source>
</evidence>
<evidence type="ECO:0000256" key="1">
    <source>
        <dbReference type="ARBA" id="ARBA00022553"/>
    </source>
</evidence>
<keyword evidence="5" id="KW-0067">ATP-binding</keyword>
<evidence type="ECO:0000256" key="3">
    <source>
        <dbReference type="ARBA" id="ARBA00022741"/>
    </source>
</evidence>
<dbReference type="GO" id="GO:0005737">
    <property type="term" value="C:cytoplasm"/>
    <property type="evidence" value="ECO:0000318"/>
    <property type="project" value="GO_Central"/>
</dbReference>
<protein>
    <submittedName>
        <fullName evidence="9">Histidine kinase</fullName>
    </submittedName>
</protein>
<dbReference type="Gene3D" id="3.30.565.10">
    <property type="entry name" value="Histidine kinase-like ATPase, C-terminal domain"/>
    <property type="match status" value="1"/>
</dbReference>
<keyword evidence="2" id="KW-0808">Transferase</keyword>
<feature type="transmembrane region" description="Helical" evidence="7">
    <location>
        <begin position="251"/>
        <end position="271"/>
    </location>
</feature>
<dbReference type="GeneID" id="5772947"/>
<dbReference type="InterPro" id="IPR005467">
    <property type="entry name" value="His_kinase_dom"/>
</dbReference>
<dbReference type="InterPro" id="IPR004358">
    <property type="entry name" value="Sig_transdc_His_kin-like_C"/>
</dbReference>
<dbReference type="PANTHER" id="PTHR43065:SF10">
    <property type="entry name" value="PEROXIDE STRESS-ACTIVATED HISTIDINE KINASE MAK3"/>
    <property type="match status" value="1"/>
</dbReference>
<keyword evidence="7" id="KW-0472">Membrane</keyword>
<dbReference type="EMBL" id="CP000866">
    <property type="protein sequence ID" value="ABX12268.1"/>
    <property type="molecule type" value="Genomic_DNA"/>
</dbReference>
<keyword evidence="1" id="KW-0597">Phosphoprotein</keyword>
<dbReference type="InterPro" id="IPR003661">
    <property type="entry name" value="HisK_dim/P_dom"/>
</dbReference>
<dbReference type="KEGG" id="nmr:Nmar_0372"/>